<evidence type="ECO:0000313" key="3">
    <source>
        <dbReference type="Proteomes" id="UP000277871"/>
    </source>
</evidence>
<reference evidence="2 3" key="1">
    <citation type="submission" date="2018-10" db="EMBL/GenBank/DDBJ databases">
        <title>Kocuria tytonicola, new bacteria from the preen glands of American barn owls (Tyto furcata).</title>
        <authorList>
            <person name="Braun M.S."/>
            <person name="Wang E."/>
            <person name="Zimmermann S."/>
            <person name="Boutin S."/>
            <person name="Wagner H."/>
            <person name="Wink M."/>
        </authorList>
    </citation>
    <scope>NUCLEOTIDE SEQUENCE [LARGE SCALE GENOMIC DNA]</scope>
    <source>
        <strain evidence="2 3">473</strain>
    </source>
</reference>
<evidence type="ECO:0000313" key="2">
    <source>
        <dbReference type="EMBL" id="RLY94855.1"/>
    </source>
</evidence>
<dbReference type="Proteomes" id="UP000277871">
    <property type="component" value="Unassembled WGS sequence"/>
</dbReference>
<name>A0A3L9L805_9MICC</name>
<dbReference type="InterPro" id="IPR029058">
    <property type="entry name" value="AB_hydrolase_fold"/>
</dbReference>
<dbReference type="Gene3D" id="3.40.50.1820">
    <property type="entry name" value="alpha/beta hydrolase"/>
    <property type="match status" value="1"/>
</dbReference>
<gene>
    <name evidence="2" type="ORF">EAE32_06910</name>
</gene>
<dbReference type="SUPFAM" id="SSF53474">
    <property type="entry name" value="alpha/beta-Hydrolases"/>
    <property type="match status" value="1"/>
</dbReference>
<keyword evidence="3" id="KW-1185">Reference proteome</keyword>
<feature type="region of interest" description="Disordered" evidence="1">
    <location>
        <begin position="57"/>
        <end position="90"/>
    </location>
</feature>
<comment type="caution">
    <text evidence="2">The sequence shown here is derived from an EMBL/GenBank/DDBJ whole genome shotgun (WGS) entry which is preliminary data.</text>
</comment>
<feature type="compositionally biased region" description="Polar residues" evidence="1">
    <location>
        <begin position="68"/>
        <end position="81"/>
    </location>
</feature>
<evidence type="ECO:0000256" key="1">
    <source>
        <dbReference type="SAM" id="MobiDB-lite"/>
    </source>
</evidence>
<accession>A0A3L9L805</accession>
<organism evidence="2 3">
    <name type="scientific">Kocuria tytonicola</name>
    <dbReference type="NCBI Taxonomy" id="2055946"/>
    <lineage>
        <taxon>Bacteria</taxon>
        <taxon>Bacillati</taxon>
        <taxon>Actinomycetota</taxon>
        <taxon>Actinomycetes</taxon>
        <taxon>Micrococcales</taxon>
        <taxon>Micrococcaceae</taxon>
        <taxon>Kocuria</taxon>
    </lineage>
</organism>
<evidence type="ECO:0008006" key="4">
    <source>
        <dbReference type="Google" id="ProtNLM"/>
    </source>
</evidence>
<protein>
    <recommendedName>
        <fullName evidence="4">Alpha/beta hydrolase</fullName>
    </recommendedName>
</protein>
<dbReference type="AlphaFoldDB" id="A0A3L9L805"/>
<proteinExistence type="predicted"/>
<dbReference type="EMBL" id="RDEX01000001">
    <property type="protein sequence ID" value="RLY94855.1"/>
    <property type="molecule type" value="Genomic_DNA"/>
</dbReference>
<sequence>MTAMPTRATRPTSRRWRTAAVVAAVAVLVMAGVLVAVNPFRAAAPATTDCTAYGLAADDPRAHPHTVTRATQETAEDQTQAGPLGRLDQSFTDRGVTSRFHVIDGGVDTSRPVGLVVDLHGDGGAEFYEPGGRSTCLAAVAASHNALLAVPLSPDSNGDRTWWENMRVNLGWLRALTTKELLRNSPVQHDLVTWMGYSGGAEMLSYGVLSDARDLVSHGAVMVGGGGAPDALGTAATDNEKRNLRMWWCTGAEDDGSDPDSDFDAVRAATRGHGFYQQRGFQRTRLELLPGHDHFDMPDALILDELLSASEASPHATG</sequence>